<gene>
    <name evidence="1" type="ORF">VP1G_11129</name>
</gene>
<proteinExistence type="predicted"/>
<accession>A0A194V9S2</accession>
<reference evidence="2" key="1">
    <citation type="submission" date="2014-12" db="EMBL/GenBank/DDBJ databases">
        <title>Genome Sequence of Valsa Canker Pathogens Uncovers a Specific Adaption of Colonization on Woody Bark.</title>
        <authorList>
            <person name="Yin Z."/>
            <person name="Liu H."/>
            <person name="Gao X."/>
            <person name="Li Z."/>
            <person name="Song N."/>
            <person name="Ke X."/>
            <person name="Dai Q."/>
            <person name="Wu Y."/>
            <person name="Sun Y."/>
            <person name="Xu J.-R."/>
            <person name="Kang Z.K."/>
            <person name="Wang L."/>
            <person name="Huang L."/>
        </authorList>
    </citation>
    <scope>NUCLEOTIDE SEQUENCE [LARGE SCALE GENOMIC DNA]</scope>
    <source>
        <strain evidence="2">SXYL134</strain>
    </source>
</reference>
<organism evidence="1 2">
    <name type="scientific">Cytospora mali</name>
    <name type="common">Apple Valsa canker fungus</name>
    <name type="synonym">Valsa mali</name>
    <dbReference type="NCBI Taxonomy" id="578113"/>
    <lineage>
        <taxon>Eukaryota</taxon>
        <taxon>Fungi</taxon>
        <taxon>Dikarya</taxon>
        <taxon>Ascomycota</taxon>
        <taxon>Pezizomycotina</taxon>
        <taxon>Sordariomycetes</taxon>
        <taxon>Sordariomycetidae</taxon>
        <taxon>Diaporthales</taxon>
        <taxon>Cytosporaceae</taxon>
        <taxon>Cytospora</taxon>
    </lineage>
</organism>
<keyword evidence="2" id="KW-1185">Reference proteome</keyword>
<dbReference type="AlphaFoldDB" id="A0A194V9S2"/>
<name>A0A194V9S2_CYTMA</name>
<dbReference type="Proteomes" id="UP000078576">
    <property type="component" value="Unassembled WGS sequence"/>
</dbReference>
<dbReference type="EMBL" id="KN714753">
    <property type="protein sequence ID" value="KUI60561.1"/>
    <property type="molecule type" value="Genomic_DNA"/>
</dbReference>
<sequence>MERRMGVLDQALDGPLRGGHLGRHVAPQPPHLALQARDLILQVVEPVQFRQQALDIGILLGDLLVPLLVNPLLLGDGPEDGREVVVHGLQPAVQVCELRLGAGLALLLLLLLRCLVAAEHTAILLLLLLYRRLLPVLVGVQVVRHHDHLEDLKRIGVVRARSRDSQLVAGGYANLVALKAQLPIDLDLEVIRRLAKLDLRRAAQVPVGMAAVAKRLAVHGDLLEVLGAVVQEPAQHPAAAAPDVQVAARALRPVGAEVHVCDPLRVLQGAVGPDRRALVAWRWGREDESVGEGLGGVGVALEGEVGY</sequence>
<evidence type="ECO:0000313" key="1">
    <source>
        <dbReference type="EMBL" id="KUI60561.1"/>
    </source>
</evidence>
<evidence type="ECO:0000313" key="2">
    <source>
        <dbReference type="Proteomes" id="UP000078576"/>
    </source>
</evidence>
<protein>
    <submittedName>
        <fullName evidence="1">Uncharacterized protein</fullName>
    </submittedName>
</protein>